<dbReference type="EMBL" id="FNPB01000012">
    <property type="protein sequence ID" value="SDY36328.1"/>
    <property type="molecule type" value="Genomic_DNA"/>
</dbReference>
<gene>
    <name evidence="3" type="ORF">SAMN04487946_11287</name>
</gene>
<reference evidence="4" key="1">
    <citation type="submission" date="2016-10" db="EMBL/GenBank/DDBJ databases">
        <authorList>
            <person name="Varghese N."/>
            <person name="Submissions S."/>
        </authorList>
    </citation>
    <scope>NUCLEOTIDE SEQUENCE [LARGE SCALE GENOMIC DNA]</scope>
    <source>
        <strain evidence="4">CGMCC 1.10118</strain>
    </source>
</reference>
<proteinExistence type="predicted"/>
<dbReference type="RefSeq" id="WP_089768814.1">
    <property type="nucleotide sequence ID" value="NZ_FNPB01000012.1"/>
</dbReference>
<dbReference type="STRING" id="660517.SAMN04487946_11287"/>
<evidence type="ECO:0000259" key="2">
    <source>
        <dbReference type="Pfam" id="PF26243"/>
    </source>
</evidence>
<dbReference type="InterPro" id="IPR058369">
    <property type="entry name" value="DUF8056"/>
</dbReference>
<dbReference type="OrthoDB" id="271552at2157"/>
<organism evidence="3 4">
    <name type="scientific">Halobellus clavatus</name>
    <dbReference type="NCBI Taxonomy" id="660517"/>
    <lineage>
        <taxon>Archaea</taxon>
        <taxon>Methanobacteriati</taxon>
        <taxon>Methanobacteriota</taxon>
        <taxon>Stenosarchaea group</taxon>
        <taxon>Halobacteria</taxon>
        <taxon>Halobacteriales</taxon>
        <taxon>Haloferacaceae</taxon>
        <taxon>Halobellus</taxon>
    </lineage>
</organism>
<accession>A0A1H3JA97</accession>
<keyword evidence="1" id="KW-0472">Membrane</keyword>
<feature type="transmembrane region" description="Helical" evidence="1">
    <location>
        <begin position="26"/>
        <end position="54"/>
    </location>
</feature>
<feature type="domain" description="DUF8056" evidence="2">
    <location>
        <begin position="1"/>
        <end position="177"/>
    </location>
</feature>
<feature type="transmembrane region" description="Helical" evidence="1">
    <location>
        <begin position="143"/>
        <end position="176"/>
    </location>
</feature>
<dbReference type="Pfam" id="PF26243">
    <property type="entry name" value="DUF8056"/>
    <property type="match status" value="1"/>
</dbReference>
<evidence type="ECO:0000313" key="3">
    <source>
        <dbReference type="EMBL" id="SDY36328.1"/>
    </source>
</evidence>
<sequence>MTSDYGGVFGAYPFAFRASESRLFKLYVVASALAVALIALLVTIAVVVLIGQTAAVQGGSLTLSRAFYVVIGLLVVLPAVAPTLVVARRRRRGTDTSSRHETALAAAGFLFLLSLYLGLVASMPETFMLDGETVTRPQPTGAFAPVIGVLYAIPPVLSWSVPLAGAALVGLAHWLFR</sequence>
<keyword evidence="1" id="KW-1133">Transmembrane helix</keyword>
<evidence type="ECO:0000313" key="4">
    <source>
        <dbReference type="Proteomes" id="UP000199170"/>
    </source>
</evidence>
<dbReference type="AlphaFoldDB" id="A0A1H3JA97"/>
<feature type="transmembrane region" description="Helical" evidence="1">
    <location>
        <begin position="103"/>
        <end position="123"/>
    </location>
</feature>
<keyword evidence="4" id="KW-1185">Reference proteome</keyword>
<dbReference type="Proteomes" id="UP000199170">
    <property type="component" value="Unassembled WGS sequence"/>
</dbReference>
<evidence type="ECO:0000256" key="1">
    <source>
        <dbReference type="SAM" id="Phobius"/>
    </source>
</evidence>
<name>A0A1H3JA97_9EURY</name>
<feature type="transmembrane region" description="Helical" evidence="1">
    <location>
        <begin position="66"/>
        <end position="87"/>
    </location>
</feature>
<keyword evidence="1" id="KW-0812">Transmembrane</keyword>
<protein>
    <recommendedName>
        <fullName evidence="2">DUF8056 domain-containing protein</fullName>
    </recommendedName>
</protein>